<accession>A0A2R4WY22</accession>
<evidence type="ECO:0000313" key="5">
    <source>
        <dbReference type="Proteomes" id="UP000244727"/>
    </source>
</evidence>
<protein>
    <submittedName>
        <fullName evidence="4">NADH:ubiquinone oxidoreductase</fullName>
    </submittedName>
</protein>
<gene>
    <name evidence="4" type="ORF">HARCEL1_01240</name>
</gene>
<dbReference type="InterPro" id="IPR006137">
    <property type="entry name" value="NADH_UbQ_OxRdtase-like_20kDa"/>
</dbReference>
<evidence type="ECO:0000256" key="2">
    <source>
        <dbReference type="SAM" id="MobiDB-lite"/>
    </source>
</evidence>
<proteinExistence type="predicted"/>
<feature type="compositionally biased region" description="Low complexity" evidence="2">
    <location>
        <begin position="1"/>
        <end position="14"/>
    </location>
</feature>
<feature type="domain" description="NADH:ubiquinone oxidoreductase-like 20kDa subunit" evidence="3">
    <location>
        <begin position="33"/>
        <end position="182"/>
    </location>
</feature>
<dbReference type="Gene3D" id="3.40.50.700">
    <property type="entry name" value="NADH:ubiquinone oxidoreductase-like, 20kDa subunit"/>
    <property type="match status" value="1"/>
</dbReference>
<reference evidence="4 5" key="1">
    <citation type="submission" date="2018-04" db="EMBL/GenBank/DDBJ databases">
        <title>Halococcoides cellulosivorans gen. nov., sp. nov., an extremely halophilic cellulose-utilizing haloarchaeon from hypersaline lakes.</title>
        <authorList>
            <person name="Sorokin D.Y."/>
            <person name="Toshchakov S.V."/>
            <person name="Samarov N.I."/>
            <person name="Korzhenkov A."/>
            <person name="Kublanov I.V."/>
        </authorList>
    </citation>
    <scope>NUCLEOTIDE SEQUENCE [LARGE SCALE GENOMIC DNA]</scope>
    <source>
        <strain evidence="4 5">HArcel1</strain>
    </source>
</reference>
<organism evidence="4 5">
    <name type="scientific">Halococcoides cellulosivorans</name>
    <dbReference type="NCBI Taxonomy" id="1679096"/>
    <lineage>
        <taxon>Archaea</taxon>
        <taxon>Methanobacteriati</taxon>
        <taxon>Methanobacteriota</taxon>
        <taxon>Stenosarchaea group</taxon>
        <taxon>Halobacteria</taxon>
        <taxon>Halobacteriales</taxon>
        <taxon>Haloarculaceae</taxon>
        <taxon>Halococcoides</taxon>
    </lineage>
</organism>
<evidence type="ECO:0000313" key="4">
    <source>
        <dbReference type="EMBL" id="AWB26438.1"/>
    </source>
</evidence>
<dbReference type="SUPFAM" id="SSF56770">
    <property type="entry name" value="HydA/Nqo6-like"/>
    <property type="match status" value="1"/>
</dbReference>
<dbReference type="GeneID" id="36511089"/>
<dbReference type="RefSeq" id="WP_108380807.1">
    <property type="nucleotide sequence ID" value="NZ_CP028858.1"/>
</dbReference>
<dbReference type="KEGG" id="harc:HARCEL1_01240"/>
<evidence type="ECO:0000256" key="1">
    <source>
        <dbReference type="ARBA" id="ARBA00023002"/>
    </source>
</evidence>
<keyword evidence="5" id="KW-1185">Reference proteome</keyword>
<dbReference type="PANTHER" id="PTHR42845:SF2">
    <property type="entry name" value="F420-NON-REDUCING HYDROGENASE VHU SUBUNIT G"/>
    <property type="match status" value="1"/>
</dbReference>
<dbReference type="GO" id="GO:0016491">
    <property type="term" value="F:oxidoreductase activity"/>
    <property type="evidence" value="ECO:0007669"/>
    <property type="project" value="UniProtKB-KW"/>
</dbReference>
<dbReference type="GO" id="GO:0051536">
    <property type="term" value="F:iron-sulfur cluster binding"/>
    <property type="evidence" value="ECO:0007669"/>
    <property type="project" value="InterPro"/>
</dbReference>
<evidence type="ECO:0000259" key="3">
    <source>
        <dbReference type="Pfam" id="PF01058"/>
    </source>
</evidence>
<dbReference type="AlphaFoldDB" id="A0A2R4WY22"/>
<dbReference type="EMBL" id="CP028858">
    <property type="protein sequence ID" value="AWB26438.1"/>
    <property type="molecule type" value="Genomic_DNA"/>
</dbReference>
<sequence length="199" mass="21137">MSADSEASDAPADTAGDDEDARTTVATVCLGGCSGCHMEFLNVDHGLVDLLEDVEFVASHMIVDEKEVPEADIGIAEGVVTNEENVEVAQELRENCDTVVAWGDCAALRGIMSLRNDQDPEDMLEAAFDGKADEHSEVPTGEGDAVPRLLQDARPLDEFIDVDVFVPGCPPDADVMEASLAALARGETPEISGEALQYD</sequence>
<keyword evidence="4" id="KW-0830">Ubiquinone</keyword>
<keyword evidence="1" id="KW-0560">Oxidoreductase</keyword>
<dbReference type="Pfam" id="PF01058">
    <property type="entry name" value="Oxidored_q6"/>
    <property type="match status" value="1"/>
</dbReference>
<name>A0A2R4WY22_9EURY</name>
<dbReference type="InterPro" id="IPR037024">
    <property type="entry name" value="NiFe_Hase_small_N_sf"/>
</dbReference>
<dbReference type="Proteomes" id="UP000244727">
    <property type="component" value="Chromosome"/>
</dbReference>
<feature type="region of interest" description="Disordered" evidence="2">
    <location>
        <begin position="1"/>
        <end position="20"/>
    </location>
</feature>
<dbReference type="PANTHER" id="PTHR42845">
    <property type="entry name" value="COENZYME F420-REDUCING HYDROGENASE, GAMMA SUBUNIT"/>
    <property type="match status" value="1"/>
</dbReference>
<dbReference type="InterPro" id="IPR051349">
    <property type="entry name" value="Hydrogenase_assoc-protein"/>
</dbReference>